<name>A0A1I7ZTF8_9BILA</name>
<keyword evidence="1" id="KW-1185">Reference proteome</keyword>
<evidence type="ECO:0000313" key="1">
    <source>
        <dbReference type="Proteomes" id="UP000095287"/>
    </source>
</evidence>
<accession>A0A1I7ZTF8</accession>
<reference evidence="2" key="1">
    <citation type="submission" date="2016-11" db="UniProtKB">
        <authorList>
            <consortium name="WormBaseParasite"/>
        </authorList>
    </citation>
    <scope>IDENTIFICATION</scope>
</reference>
<dbReference type="WBParaSite" id="L893_g29642.t1">
    <property type="protein sequence ID" value="L893_g29642.t1"/>
    <property type="gene ID" value="L893_g29642"/>
</dbReference>
<sequence>MNALSEVFYNQVCHLLSDEGLFEAQKLSGRCGRLASRDWFSYFARTTDDDKEPGLHNADEEPGLHSEFLSQIGTGRRLRTAEQIESVPKRFVREVTLGLVSAEDGKVSREVVQRFPYAKFYNFALFESSISEAWVNFACSMKRIGFISISDKMEEDEVRLFQKLVDYRSLSKLRVSEEACEGSIIEVLKCLLCQDQFQELNIDYHRQDCSSVVVRDVFKFWSQNSEKMRGKSIVLDEGVNQLVQFLIDRTPASSKLCKMWTKESLCYLRATGVLKHCSKEEYDHIDKYYRHDYFLFFKPLRIFKLEEDEQRSLYIAFDYTEQTRKRKLSSSRKGEDELWSLWTANSCRLMFP</sequence>
<proteinExistence type="predicted"/>
<dbReference type="Proteomes" id="UP000095287">
    <property type="component" value="Unplaced"/>
</dbReference>
<dbReference type="AlphaFoldDB" id="A0A1I7ZTF8"/>
<evidence type="ECO:0000313" key="2">
    <source>
        <dbReference type="WBParaSite" id="L893_g29642.t1"/>
    </source>
</evidence>
<protein>
    <submittedName>
        <fullName evidence="2">F-box domain-containing protein</fullName>
    </submittedName>
</protein>
<organism evidence="1 2">
    <name type="scientific">Steinernema glaseri</name>
    <dbReference type="NCBI Taxonomy" id="37863"/>
    <lineage>
        <taxon>Eukaryota</taxon>
        <taxon>Metazoa</taxon>
        <taxon>Ecdysozoa</taxon>
        <taxon>Nematoda</taxon>
        <taxon>Chromadorea</taxon>
        <taxon>Rhabditida</taxon>
        <taxon>Tylenchina</taxon>
        <taxon>Panagrolaimomorpha</taxon>
        <taxon>Strongyloidoidea</taxon>
        <taxon>Steinernematidae</taxon>
        <taxon>Steinernema</taxon>
    </lineage>
</organism>